<accession>A0A0C4YKT0</accession>
<dbReference type="InterPro" id="IPR000073">
    <property type="entry name" value="AB_hydrolase_1"/>
</dbReference>
<evidence type="ECO:0000313" key="3">
    <source>
        <dbReference type="Proteomes" id="UP000031843"/>
    </source>
</evidence>
<keyword evidence="2" id="KW-0378">Hydrolase</keyword>
<keyword evidence="3" id="KW-1185">Reference proteome</keyword>
<dbReference type="AlphaFoldDB" id="A0A0C4YKT0"/>
<dbReference type="Pfam" id="PF00561">
    <property type="entry name" value="Abhydrolase_1"/>
    <property type="match status" value="1"/>
</dbReference>
<dbReference type="InterPro" id="IPR029058">
    <property type="entry name" value="AB_hydrolase_fold"/>
</dbReference>
<gene>
    <name evidence="2" type="ORF">RR42_s1552</name>
</gene>
<dbReference type="OrthoDB" id="5290302at2"/>
<dbReference type="GO" id="GO:0016787">
    <property type="term" value="F:hydrolase activity"/>
    <property type="evidence" value="ECO:0007669"/>
    <property type="project" value="UniProtKB-KW"/>
</dbReference>
<reference evidence="2 3" key="1">
    <citation type="journal article" date="2015" name="Genome Announc.">
        <title>Complete Genome Sequence of Cupriavidus basilensis 4G11, Isolated from the Oak Ridge Field Research Center Site.</title>
        <authorList>
            <person name="Ray J."/>
            <person name="Waters R.J."/>
            <person name="Skerker J.M."/>
            <person name="Kuehl J.V."/>
            <person name="Price M.N."/>
            <person name="Huang J."/>
            <person name="Chakraborty R."/>
            <person name="Arkin A.P."/>
            <person name="Deutschbauer A."/>
        </authorList>
    </citation>
    <scope>NUCLEOTIDE SEQUENCE [LARGE SCALE GENOMIC DNA]</scope>
    <source>
        <strain evidence="2">4G11</strain>
    </source>
</reference>
<dbReference type="KEGG" id="cbw:RR42_s1552"/>
<dbReference type="STRING" id="68895.RR42_s1552"/>
<evidence type="ECO:0000259" key="1">
    <source>
        <dbReference type="Pfam" id="PF00561"/>
    </source>
</evidence>
<organism evidence="2 3">
    <name type="scientific">Cupriavidus basilensis</name>
    <dbReference type="NCBI Taxonomy" id="68895"/>
    <lineage>
        <taxon>Bacteria</taxon>
        <taxon>Pseudomonadati</taxon>
        <taxon>Pseudomonadota</taxon>
        <taxon>Betaproteobacteria</taxon>
        <taxon>Burkholderiales</taxon>
        <taxon>Burkholderiaceae</taxon>
        <taxon>Cupriavidus</taxon>
    </lineage>
</organism>
<dbReference type="EMBL" id="CP010537">
    <property type="protein sequence ID" value="AJG23140.1"/>
    <property type="molecule type" value="Genomic_DNA"/>
</dbReference>
<feature type="domain" description="AB hydrolase-1" evidence="1">
    <location>
        <begin position="33"/>
        <end position="235"/>
    </location>
</feature>
<dbReference type="Proteomes" id="UP000031843">
    <property type="component" value="Chromosome secondary"/>
</dbReference>
<name>A0A0C4YKT0_9BURK</name>
<proteinExistence type="predicted"/>
<sequence length="255" mass="27748">MSDWILLRGLTRETRHWGVLPGVLQTHAGIGPVTMLDLPGNGVEAAGRAPANVAAMVAFLRERAARQGLAQPYRLLAMSLGAMVAAQWARQHPEEIGALVLINTSMRPFCSVAERLPPRNWPALFGMALRWHNAPYCERIIYRLTCNASAAFATDVAQWCAIRGSAPVRRANALRQLWAAARYHAPGAPPACPTLVLSSAADHLVDPVCSARLAEAWGAQHRRHPWAGHDLPHDDPAWLAAAVARWLATTSASHR</sequence>
<dbReference type="SUPFAM" id="SSF53474">
    <property type="entry name" value="alpha/beta-Hydrolases"/>
    <property type="match status" value="1"/>
</dbReference>
<evidence type="ECO:0000313" key="2">
    <source>
        <dbReference type="EMBL" id="AJG23140.1"/>
    </source>
</evidence>
<dbReference type="RefSeq" id="WP_043354836.1">
    <property type="nucleotide sequence ID" value="NZ_CP010537.1"/>
</dbReference>
<protein>
    <submittedName>
        <fullName evidence="2">Hydrolase, alpha/beta fold family</fullName>
    </submittedName>
</protein>
<dbReference type="Gene3D" id="3.40.50.1820">
    <property type="entry name" value="alpha/beta hydrolase"/>
    <property type="match status" value="1"/>
</dbReference>